<dbReference type="InterPro" id="IPR029052">
    <property type="entry name" value="Metallo-depent_PP-like"/>
</dbReference>
<organism evidence="2 3">
    <name type="scientific">Enterococcus aquimarinus</name>
    <dbReference type="NCBI Taxonomy" id="328396"/>
    <lineage>
        <taxon>Bacteria</taxon>
        <taxon>Bacillati</taxon>
        <taxon>Bacillota</taxon>
        <taxon>Bacilli</taxon>
        <taxon>Lactobacillales</taxon>
        <taxon>Enterococcaceae</taxon>
        <taxon>Enterococcus</taxon>
    </lineage>
</organism>
<proteinExistence type="predicted"/>
<comment type="caution">
    <text evidence="2">The sequence shown here is derived from an EMBL/GenBank/DDBJ whole genome shotgun (WGS) entry which is preliminary data.</text>
</comment>
<sequence length="297" mass="35175">MGILAIISDLHVDINGLEGASLQRLRDFLFEQGVTHLHLAGDTANTHQKTLQTVAFFQEKIATTFHWGNHEMIDLTGEAEIEDFSAESFLNFRTIALSQETLLLGVNGWYDYGYSDLQNEREIRRLKDLFWYDRQIIRSASDPQISEAINQRLAQTLKQLPRDKRIILATHFVPKKEFIIHHEGEHQRWNQLNAFLGSQSFGNVIDQFPQVTDVVFGHTHRRFASQQIEKTWYHCRPLGYYYEWQLTRDFVFEHHLVEKYRPTKLRTILRKNQTAFMQQKERFLLDEFQRSLTFIPY</sequence>
<feature type="domain" description="Calcineurin-like phosphoesterase" evidence="1">
    <location>
        <begin position="5"/>
        <end position="221"/>
    </location>
</feature>
<dbReference type="Pfam" id="PF00149">
    <property type="entry name" value="Metallophos"/>
    <property type="match status" value="1"/>
</dbReference>
<protein>
    <submittedName>
        <fullName evidence="2">Metallophosphoesterase</fullName>
    </submittedName>
</protein>
<dbReference type="PANTHER" id="PTHR36492">
    <property type="match status" value="1"/>
</dbReference>
<gene>
    <name evidence="2" type="ORF">RU93_GL001012</name>
</gene>
<dbReference type="NCBIfam" id="TIGR03729">
    <property type="entry name" value="acc_ester"/>
    <property type="match status" value="1"/>
</dbReference>
<dbReference type="PANTHER" id="PTHR36492:SF2">
    <property type="entry name" value="[ACYL-CARRIER-PROTEIN] PHOSPHODIESTERASE PPTH"/>
    <property type="match status" value="1"/>
</dbReference>
<dbReference type="SUPFAM" id="SSF56300">
    <property type="entry name" value="Metallo-dependent phosphatases"/>
    <property type="match status" value="1"/>
</dbReference>
<reference evidence="2 3" key="1">
    <citation type="submission" date="2014-12" db="EMBL/GenBank/DDBJ databases">
        <title>Draft genome sequences of 29 type strains of Enterococci.</title>
        <authorList>
            <person name="Zhong Z."/>
            <person name="Sun Z."/>
            <person name="Liu W."/>
            <person name="Zhang W."/>
            <person name="Zhang H."/>
        </authorList>
    </citation>
    <scope>NUCLEOTIDE SEQUENCE [LARGE SCALE GENOMIC DNA]</scope>
    <source>
        <strain evidence="2 3">DSM 17690</strain>
    </source>
</reference>
<accession>A0A1L8QWA5</accession>
<evidence type="ECO:0000313" key="2">
    <source>
        <dbReference type="EMBL" id="OJG11779.1"/>
    </source>
</evidence>
<dbReference type="Proteomes" id="UP000182149">
    <property type="component" value="Unassembled WGS sequence"/>
</dbReference>
<dbReference type="InterPro" id="IPR052963">
    <property type="entry name" value="Pantetheine_PDE"/>
</dbReference>
<dbReference type="Gene3D" id="3.60.21.10">
    <property type="match status" value="1"/>
</dbReference>
<keyword evidence="3" id="KW-1185">Reference proteome</keyword>
<dbReference type="InterPro" id="IPR022302">
    <property type="entry name" value="Phosphoesterase_putative"/>
</dbReference>
<dbReference type="GO" id="GO:0016787">
    <property type="term" value="F:hydrolase activity"/>
    <property type="evidence" value="ECO:0007669"/>
    <property type="project" value="InterPro"/>
</dbReference>
<name>A0A1L8QWA5_9ENTE</name>
<dbReference type="InterPro" id="IPR004843">
    <property type="entry name" value="Calcineurin-like_PHP"/>
</dbReference>
<dbReference type="AlphaFoldDB" id="A0A1L8QWA5"/>
<dbReference type="EMBL" id="JXKD01000002">
    <property type="protein sequence ID" value="OJG11779.1"/>
    <property type="molecule type" value="Genomic_DNA"/>
</dbReference>
<dbReference type="STRING" id="328396.RU93_GL001012"/>
<evidence type="ECO:0000313" key="3">
    <source>
        <dbReference type="Proteomes" id="UP000182149"/>
    </source>
</evidence>
<dbReference type="RefSeq" id="WP_071873952.1">
    <property type="nucleotide sequence ID" value="NZ_JBHSHF010000012.1"/>
</dbReference>
<evidence type="ECO:0000259" key="1">
    <source>
        <dbReference type="Pfam" id="PF00149"/>
    </source>
</evidence>
<dbReference type="OrthoDB" id="113290at2"/>